<gene>
    <name evidence="7" type="primary">EBP2</name>
    <name evidence="7" type="ORF">HK099_003613</name>
</gene>
<evidence type="ECO:0000256" key="6">
    <source>
        <dbReference type="SAM" id="MobiDB-lite"/>
    </source>
</evidence>
<comment type="subcellular location">
    <subcellularLocation>
        <location evidence="1">Nucleus</location>
        <location evidence="1">Nucleolus</location>
    </subcellularLocation>
</comment>
<dbReference type="GO" id="GO:0006364">
    <property type="term" value="P:rRNA processing"/>
    <property type="evidence" value="ECO:0007669"/>
    <property type="project" value="TreeGrafter"/>
</dbReference>
<organism evidence="7 8">
    <name type="scientific">Clydaea vesicula</name>
    <dbReference type="NCBI Taxonomy" id="447962"/>
    <lineage>
        <taxon>Eukaryota</taxon>
        <taxon>Fungi</taxon>
        <taxon>Fungi incertae sedis</taxon>
        <taxon>Chytridiomycota</taxon>
        <taxon>Chytridiomycota incertae sedis</taxon>
        <taxon>Chytridiomycetes</taxon>
        <taxon>Lobulomycetales</taxon>
        <taxon>Lobulomycetaceae</taxon>
        <taxon>Clydaea</taxon>
    </lineage>
</organism>
<evidence type="ECO:0000256" key="2">
    <source>
        <dbReference type="ARBA" id="ARBA00007336"/>
    </source>
</evidence>
<keyword evidence="3" id="KW-0690">Ribosome biogenesis</keyword>
<keyword evidence="4" id="KW-0175">Coiled coil</keyword>
<accession>A0AAD5U1U3</accession>
<proteinExistence type="inferred from homology"/>
<evidence type="ECO:0000256" key="4">
    <source>
        <dbReference type="ARBA" id="ARBA00023054"/>
    </source>
</evidence>
<dbReference type="GO" id="GO:0005730">
    <property type="term" value="C:nucleolus"/>
    <property type="evidence" value="ECO:0007669"/>
    <property type="project" value="UniProtKB-SubCell"/>
</dbReference>
<feature type="region of interest" description="Disordered" evidence="6">
    <location>
        <begin position="494"/>
        <end position="630"/>
    </location>
</feature>
<dbReference type="GO" id="GO:0042273">
    <property type="term" value="P:ribosomal large subunit biogenesis"/>
    <property type="evidence" value="ECO:0007669"/>
    <property type="project" value="TreeGrafter"/>
</dbReference>
<evidence type="ECO:0000313" key="8">
    <source>
        <dbReference type="Proteomes" id="UP001211065"/>
    </source>
</evidence>
<dbReference type="GO" id="GO:0034399">
    <property type="term" value="C:nuclear periphery"/>
    <property type="evidence" value="ECO:0007669"/>
    <property type="project" value="TreeGrafter"/>
</dbReference>
<name>A0AAD5U1U3_9FUNG</name>
<dbReference type="PANTHER" id="PTHR13028:SF0">
    <property type="entry name" value="RRNA-PROCESSING PROTEIN EBP2-RELATED"/>
    <property type="match status" value="1"/>
</dbReference>
<comment type="caution">
    <text evidence="7">The sequence shown here is derived from an EMBL/GenBank/DDBJ whole genome shotgun (WGS) entry which is preliminary data.</text>
</comment>
<evidence type="ECO:0000256" key="1">
    <source>
        <dbReference type="ARBA" id="ARBA00004604"/>
    </source>
</evidence>
<feature type="compositionally biased region" description="Acidic residues" evidence="6">
    <location>
        <begin position="300"/>
        <end position="309"/>
    </location>
</feature>
<feature type="compositionally biased region" description="Basic residues" evidence="6">
    <location>
        <begin position="603"/>
        <end position="630"/>
    </location>
</feature>
<keyword evidence="5" id="KW-0539">Nucleus</keyword>
<sequence length="630" mass="72200">MEKNSTLTKRQKKNLKKKQLKVNNLTTTDTPTKKDLIPKESNAKTNKKNKKMNSKDSSSSDEDFNDINNFINAQVVEGTEVGLRDEHSDSDVEINEDELPTIEELKNVLANGNLSKNETSVIEELLKDFEAQDKEIYDTIAGTSVDELKEILNSDKLDKAEKEAIELYIQQIEASEGKTSDEDDDDEVEEDDDEEEDNETFEKHDAVDKDDLDGVDETLDGGDEVDDDEDDIEDVDVTDEQMLELLESGDLNEEEEAEIQAYFERRITSDDGDASDEEGSDEEGNDEDSIDLDAVRDMLEEGDLNSEDEKEMRAYLEMKEEQENENPATKKKSTKVAKEEKNFAFHSTALLERYEEIRLDQPGTVLPWIETMTVVSKQPSPFLEDPELVKDDLKRELAFYQQALSAVKEAKQKCLEVNVPFSRPDDYFAEMVKSDAHMQRVRQNLVDEAASIKRSEEARKLRAQKKFGKKVQVEKVKERQIQKRNELEKVKILKKKRGGNLNSEDSKSISLEQEMEDKNFKKSENSKRKRDTFEEDFDVQIANESNEKKRSKKEGGINPKRKRKDEKFGFGGKKRWSKSNTAESTEDFENTGKKGSKGAFNQKKMKAGIRPSNKNKPKRMGKAKRQANRK</sequence>
<dbReference type="Proteomes" id="UP001211065">
    <property type="component" value="Unassembled WGS sequence"/>
</dbReference>
<feature type="compositionally biased region" description="Polar residues" evidence="6">
    <location>
        <begin position="500"/>
        <end position="511"/>
    </location>
</feature>
<dbReference type="PANTHER" id="PTHR13028">
    <property type="entry name" value="RRNA PROCESSING PROTEIN EBNA1-BINDING PROTEIN-RELATED"/>
    <property type="match status" value="1"/>
</dbReference>
<feature type="compositionally biased region" description="Basic and acidic residues" evidence="6">
    <location>
        <begin position="200"/>
        <end position="209"/>
    </location>
</feature>
<protein>
    <submittedName>
        <fullName evidence="7">rRNA-processing protein and EBNA1-binding protein ebp2</fullName>
    </submittedName>
</protein>
<reference evidence="7" key="1">
    <citation type="submission" date="2020-05" db="EMBL/GenBank/DDBJ databases">
        <title>Phylogenomic resolution of chytrid fungi.</title>
        <authorList>
            <person name="Stajich J.E."/>
            <person name="Amses K."/>
            <person name="Simmons R."/>
            <person name="Seto K."/>
            <person name="Myers J."/>
            <person name="Bonds A."/>
            <person name="Quandt C.A."/>
            <person name="Barry K."/>
            <person name="Liu P."/>
            <person name="Grigoriev I."/>
            <person name="Longcore J.E."/>
            <person name="James T.Y."/>
        </authorList>
    </citation>
    <scope>NUCLEOTIDE SEQUENCE</scope>
    <source>
        <strain evidence="7">JEL0476</strain>
    </source>
</reference>
<dbReference type="EMBL" id="JADGJW010000239">
    <property type="protein sequence ID" value="KAJ3221286.1"/>
    <property type="molecule type" value="Genomic_DNA"/>
</dbReference>
<feature type="compositionally biased region" description="Acidic residues" evidence="6">
    <location>
        <begin position="210"/>
        <end position="242"/>
    </location>
</feature>
<feature type="compositionally biased region" description="Low complexity" evidence="6">
    <location>
        <begin position="21"/>
        <end position="30"/>
    </location>
</feature>
<dbReference type="InterPro" id="IPR008610">
    <property type="entry name" value="Ebp2"/>
</dbReference>
<feature type="region of interest" description="Disordered" evidence="6">
    <location>
        <begin position="318"/>
        <end position="337"/>
    </location>
</feature>
<keyword evidence="8" id="KW-1185">Reference proteome</keyword>
<feature type="compositionally biased region" description="Acidic residues" evidence="6">
    <location>
        <begin position="181"/>
        <end position="199"/>
    </location>
</feature>
<evidence type="ECO:0000256" key="5">
    <source>
        <dbReference type="ARBA" id="ARBA00023242"/>
    </source>
</evidence>
<feature type="region of interest" description="Disordered" evidence="6">
    <location>
        <begin position="171"/>
        <end position="309"/>
    </location>
</feature>
<evidence type="ECO:0000256" key="3">
    <source>
        <dbReference type="ARBA" id="ARBA00022517"/>
    </source>
</evidence>
<feature type="region of interest" description="Disordered" evidence="6">
    <location>
        <begin position="1"/>
        <end position="65"/>
    </location>
</feature>
<feature type="compositionally biased region" description="Basic residues" evidence="6">
    <location>
        <begin position="9"/>
        <end position="20"/>
    </location>
</feature>
<dbReference type="Pfam" id="PF05890">
    <property type="entry name" value="Ebp2"/>
    <property type="match status" value="1"/>
</dbReference>
<dbReference type="GO" id="GO:0030687">
    <property type="term" value="C:preribosome, large subunit precursor"/>
    <property type="evidence" value="ECO:0007669"/>
    <property type="project" value="TreeGrafter"/>
</dbReference>
<comment type="similarity">
    <text evidence="2">Belongs to the EBP2 family.</text>
</comment>
<dbReference type="AlphaFoldDB" id="A0AAD5U1U3"/>
<feature type="compositionally biased region" description="Basic and acidic residues" evidence="6">
    <location>
        <begin position="31"/>
        <end position="42"/>
    </location>
</feature>
<evidence type="ECO:0000313" key="7">
    <source>
        <dbReference type="EMBL" id="KAJ3221286.1"/>
    </source>
</evidence>
<feature type="compositionally biased region" description="Basic and acidic residues" evidence="6">
    <location>
        <begin position="516"/>
        <end position="526"/>
    </location>
</feature>
<feature type="compositionally biased region" description="Acidic residues" evidence="6">
    <location>
        <begin position="270"/>
        <end position="291"/>
    </location>
</feature>